<dbReference type="Proteomes" id="UP000024635">
    <property type="component" value="Unassembled WGS sequence"/>
</dbReference>
<reference evidence="2" key="1">
    <citation type="journal article" date="2015" name="Nat. Genet.">
        <title>The genome and transcriptome of the zoonotic hookworm Ancylostoma ceylanicum identify infection-specific gene families.</title>
        <authorList>
            <person name="Schwarz E.M."/>
            <person name="Hu Y."/>
            <person name="Antoshechkin I."/>
            <person name="Miller M.M."/>
            <person name="Sternberg P.W."/>
            <person name="Aroian R.V."/>
        </authorList>
    </citation>
    <scope>NUCLEOTIDE SEQUENCE</scope>
    <source>
        <strain evidence="2">HY135</strain>
    </source>
</reference>
<protein>
    <submittedName>
        <fullName evidence="1">Uncharacterized protein</fullName>
    </submittedName>
</protein>
<organism evidence="1 2">
    <name type="scientific">Ancylostoma ceylanicum</name>
    <dbReference type="NCBI Taxonomy" id="53326"/>
    <lineage>
        <taxon>Eukaryota</taxon>
        <taxon>Metazoa</taxon>
        <taxon>Ecdysozoa</taxon>
        <taxon>Nematoda</taxon>
        <taxon>Chromadorea</taxon>
        <taxon>Rhabditida</taxon>
        <taxon>Rhabditina</taxon>
        <taxon>Rhabditomorpha</taxon>
        <taxon>Strongyloidea</taxon>
        <taxon>Ancylostomatidae</taxon>
        <taxon>Ancylostomatinae</taxon>
        <taxon>Ancylostoma</taxon>
    </lineage>
</organism>
<name>A0A016WP57_9BILA</name>
<feature type="non-terminal residue" evidence="1">
    <location>
        <position position="1"/>
    </location>
</feature>
<evidence type="ECO:0000313" key="1">
    <source>
        <dbReference type="EMBL" id="EYC41569.1"/>
    </source>
</evidence>
<keyword evidence="2" id="KW-1185">Reference proteome</keyword>
<proteinExistence type="predicted"/>
<dbReference type="AlphaFoldDB" id="A0A016WP57"/>
<accession>A0A016WP57</accession>
<gene>
    <name evidence="1" type="primary">Acey_s0563.g3504</name>
    <name evidence="1" type="ORF">Y032_0563g3504</name>
</gene>
<evidence type="ECO:0000313" key="2">
    <source>
        <dbReference type="Proteomes" id="UP000024635"/>
    </source>
</evidence>
<dbReference type="EMBL" id="JARK01000163">
    <property type="protein sequence ID" value="EYC41569.1"/>
    <property type="molecule type" value="Genomic_DNA"/>
</dbReference>
<sequence>RGRLSRDKVQLFARIGAEGYRFLQSVPTHPKLLKQLLNDYG</sequence>
<comment type="caution">
    <text evidence="1">The sequence shown here is derived from an EMBL/GenBank/DDBJ whole genome shotgun (WGS) entry which is preliminary data.</text>
</comment>